<name>R1CB37_9FIRM</name>
<dbReference type="EMBL" id="ARZA01000269">
    <property type="protein sequence ID" value="EOC99509.1"/>
    <property type="molecule type" value="Genomic_DNA"/>
</dbReference>
<keyword evidence="1" id="KW-0812">Transmembrane</keyword>
<dbReference type="Proteomes" id="UP000013378">
    <property type="component" value="Unassembled WGS sequence"/>
</dbReference>
<sequence length="46" mass="5455">MDYKIIGVVAFFIILVSIQYTMNKILVELREIKKILMNIEIKDLLK</sequence>
<keyword evidence="1" id="KW-1133">Transmembrane helix</keyword>
<accession>R1CB37</accession>
<reference evidence="2 3" key="1">
    <citation type="journal article" date="2015" name="Geomicrobiol. J.">
        <title>Caldisalinibacter kiritimatiensis gen. nov., sp. nov., a moderately thermohalophilic thiosulfate-reducing bacterium from a hypersaline microbial mat.</title>
        <authorList>
            <person name="Ben Hania W."/>
            <person name="Joseph M."/>
            <person name="Fiebig A."/>
            <person name="Bunk B."/>
            <person name="Klenk H.-P."/>
            <person name="Fardeau M.-L."/>
            <person name="Spring S."/>
        </authorList>
    </citation>
    <scope>NUCLEOTIDE SEQUENCE [LARGE SCALE GENOMIC DNA]</scope>
    <source>
        <strain evidence="2 3">L21-TH-D2</strain>
    </source>
</reference>
<dbReference type="AlphaFoldDB" id="R1CB37"/>
<keyword evidence="1" id="KW-0472">Membrane</keyword>
<organism evidence="2 3">
    <name type="scientific">Caldisalinibacter kiritimatiensis</name>
    <dbReference type="NCBI Taxonomy" id="1304284"/>
    <lineage>
        <taxon>Bacteria</taxon>
        <taxon>Bacillati</taxon>
        <taxon>Bacillota</taxon>
        <taxon>Tissierellia</taxon>
        <taxon>Tissierellales</taxon>
        <taxon>Thermohalobacteraceae</taxon>
        <taxon>Caldisalinibacter</taxon>
    </lineage>
</organism>
<evidence type="ECO:0000313" key="2">
    <source>
        <dbReference type="EMBL" id="EOC99509.1"/>
    </source>
</evidence>
<feature type="transmembrane region" description="Helical" evidence="1">
    <location>
        <begin position="6"/>
        <end position="27"/>
    </location>
</feature>
<dbReference type="RefSeq" id="WP_006317077.1">
    <property type="nucleotide sequence ID" value="NZ_ARZA01000269.1"/>
</dbReference>
<protein>
    <submittedName>
        <fullName evidence="2">Uncharacterized protein</fullName>
    </submittedName>
</protein>
<evidence type="ECO:0000313" key="3">
    <source>
        <dbReference type="Proteomes" id="UP000013378"/>
    </source>
</evidence>
<gene>
    <name evidence="2" type="ORF">L21TH_2514</name>
</gene>
<comment type="caution">
    <text evidence="2">The sequence shown here is derived from an EMBL/GenBank/DDBJ whole genome shotgun (WGS) entry which is preliminary data.</text>
</comment>
<proteinExistence type="predicted"/>
<evidence type="ECO:0000256" key="1">
    <source>
        <dbReference type="SAM" id="Phobius"/>
    </source>
</evidence>
<keyword evidence="3" id="KW-1185">Reference proteome</keyword>